<feature type="coiled-coil region" evidence="1">
    <location>
        <begin position="81"/>
        <end position="108"/>
    </location>
</feature>
<dbReference type="InterPro" id="IPR036388">
    <property type="entry name" value="WH-like_DNA-bd_sf"/>
</dbReference>
<gene>
    <name evidence="4" type="ORF">K7B10_36290</name>
</gene>
<sequence length="440" mass="47082">MAAGMPEVDDSAVALYRWMLVHGGLRASELAKAAGETGLAREECRVALRLLTDTCLVRPDADGWQAVSPQAAGARLLSGPEAALRAHEEELRVRRDELQRRRDALTGLIPVYLQARQHAFPQGTIDHLPDQFAVRELLTEVIDGSRDEVLVSKHGGSFPEAALREALPRDLALLERGVRMRSLYQHATRFDPATRTHAERLIEAGAEIRTLPEVIPQMIVVDGELGFLPSRSGGALLIREPDLLGYLLDVFRRDWEYATPFATGPQAAHDISETVKQSILTLLAKGLKDDSIARRLGISLRTCRRHVSELLLGLGAHSRFQAGVIAERQGLTQPHRPLPERAAPEVATGPPTGPASAPVTGPASAPAPEPEPKPDPAAAGPDGPPRCPGCGAALAAAEGRGPVSGRPGRPARHCSAACRARAYRARRKPGAGETGPADNA</sequence>
<evidence type="ECO:0000259" key="3">
    <source>
        <dbReference type="PROSITE" id="PS50043"/>
    </source>
</evidence>
<dbReference type="Pfam" id="PF00196">
    <property type="entry name" value="GerE"/>
    <property type="match status" value="1"/>
</dbReference>
<feature type="domain" description="HTH luxR-type" evidence="3">
    <location>
        <begin position="264"/>
        <end position="330"/>
    </location>
</feature>
<evidence type="ECO:0000313" key="5">
    <source>
        <dbReference type="Proteomes" id="UP001520654"/>
    </source>
</evidence>
<comment type="caution">
    <text evidence="4">The sequence shown here is derived from an EMBL/GenBank/DDBJ whole genome shotgun (WGS) entry which is preliminary data.</text>
</comment>
<name>A0ABS8EG72_9ACTN</name>
<dbReference type="Gene3D" id="1.10.10.10">
    <property type="entry name" value="Winged helix-like DNA-binding domain superfamily/Winged helix DNA-binding domain"/>
    <property type="match status" value="1"/>
</dbReference>
<dbReference type="RefSeq" id="WP_229343433.1">
    <property type="nucleotide sequence ID" value="NZ_JAINUL010000001.1"/>
</dbReference>
<dbReference type="PANTHER" id="PTHR34293">
    <property type="entry name" value="HTH-TYPE TRANSCRIPTIONAL REGULATOR TRMBL2"/>
    <property type="match status" value="1"/>
</dbReference>
<feature type="compositionally biased region" description="Low complexity" evidence="2">
    <location>
        <begin position="388"/>
        <end position="413"/>
    </location>
</feature>
<dbReference type="SUPFAM" id="SSF46894">
    <property type="entry name" value="C-terminal effector domain of the bipartite response regulators"/>
    <property type="match status" value="1"/>
</dbReference>
<protein>
    <submittedName>
        <fullName evidence="4">LuxR C-terminal-related transcriptional regulator</fullName>
    </submittedName>
</protein>
<dbReference type="SUPFAM" id="SSF56024">
    <property type="entry name" value="Phospholipase D/nuclease"/>
    <property type="match status" value="1"/>
</dbReference>
<keyword evidence="1" id="KW-0175">Coiled coil</keyword>
<dbReference type="InterPro" id="IPR051797">
    <property type="entry name" value="TrmB-like"/>
</dbReference>
<organism evidence="4 5">
    <name type="scientific">Streptomyces flavotricini</name>
    <dbReference type="NCBI Taxonomy" id="66888"/>
    <lineage>
        <taxon>Bacteria</taxon>
        <taxon>Bacillati</taxon>
        <taxon>Actinomycetota</taxon>
        <taxon>Actinomycetes</taxon>
        <taxon>Kitasatosporales</taxon>
        <taxon>Streptomycetaceae</taxon>
        <taxon>Streptomyces</taxon>
    </lineage>
</organism>
<dbReference type="SMART" id="SM00421">
    <property type="entry name" value="HTH_LUXR"/>
    <property type="match status" value="1"/>
</dbReference>
<feature type="compositionally biased region" description="Low complexity" evidence="2">
    <location>
        <begin position="346"/>
        <end position="366"/>
    </location>
</feature>
<reference evidence="4 5" key="1">
    <citation type="submission" date="2021-08" db="EMBL/GenBank/DDBJ databases">
        <title>Genomic Architecture of Streptomyces flavotricini NGL1 and Streptomyces erythrochromogenes HMS4 With Differential Plant Beneficial attributes and laccase production capabilities.</title>
        <authorList>
            <person name="Salwan R."/>
            <person name="Kaur R."/>
            <person name="Sharma V."/>
        </authorList>
    </citation>
    <scope>NUCLEOTIDE SEQUENCE [LARGE SCALE GENOMIC DNA]</scope>
    <source>
        <strain evidence="4 5">NGL1</strain>
    </source>
</reference>
<dbReference type="PANTHER" id="PTHR34293:SF1">
    <property type="entry name" value="HTH-TYPE TRANSCRIPTIONAL REGULATOR TRMBL2"/>
    <property type="match status" value="1"/>
</dbReference>
<dbReference type="Proteomes" id="UP001520654">
    <property type="component" value="Unassembled WGS sequence"/>
</dbReference>
<dbReference type="EMBL" id="JAINUL010000001">
    <property type="protein sequence ID" value="MCC0100151.1"/>
    <property type="molecule type" value="Genomic_DNA"/>
</dbReference>
<evidence type="ECO:0000256" key="1">
    <source>
        <dbReference type="SAM" id="Coils"/>
    </source>
</evidence>
<keyword evidence="5" id="KW-1185">Reference proteome</keyword>
<dbReference type="InterPro" id="IPR000792">
    <property type="entry name" value="Tscrpt_reg_LuxR_C"/>
</dbReference>
<dbReference type="CDD" id="cd06170">
    <property type="entry name" value="LuxR_C_like"/>
    <property type="match status" value="1"/>
</dbReference>
<proteinExistence type="predicted"/>
<dbReference type="PROSITE" id="PS50043">
    <property type="entry name" value="HTH_LUXR_2"/>
    <property type="match status" value="1"/>
</dbReference>
<accession>A0ABS8EG72</accession>
<dbReference type="InterPro" id="IPR016032">
    <property type="entry name" value="Sig_transdc_resp-reg_C-effctor"/>
</dbReference>
<feature type="region of interest" description="Disordered" evidence="2">
    <location>
        <begin position="330"/>
        <end position="413"/>
    </location>
</feature>
<evidence type="ECO:0000256" key="2">
    <source>
        <dbReference type="SAM" id="MobiDB-lite"/>
    </source>
</evidence>
<evidence type="ECO:0000313" key="4">
    <source>
        <dbReference type="EMBL" id="MCC0100151.1"/>
    </source>
</evidence>